<proteinExistence type="predicted"/>
<dbReference type="EMBL" id="GBXM01009417">
    <property type="protein sequence ID" value="JAH99160.1"/>
    <property type="molecule type" value="Transcribed_RNA"/>
</dbReference>
<protein>
    <submittedName>
        <fullName evidence="1">Uncharacterized protein</fullName>
    </submittedName>
</protein>
<organism evidence="1">
    <name type="scientific">Anguilla anguilla</name>
    <name type="common">European freshwater eel</name>
    <name type="synonym">Muraena anguilla</name>
    <dbReference type="NCBI Taxonomy" id="7936"/>
    <lineage>
        <taxon>Eukaryota</taxon>
        <taxon>Metazoa</taxon>
        <taxon>Chordata</taxon>
        <taxon>Craniata</taxon>
        <taxon>Vertebrata</taxon>
        <taxon>Euteleostomi</taxon>
        <taxon>Actinopterygii</taxon>
        <taxon>Neopterygii</taxon>
        <taxon>Teleostei</taxon>
        <taxon>Anguilliformes</taxon>
        <taxon>Anguillidae</taxon>
        <taxon>Anguilla</taxon>
    </lineage>
</organism>
<sequence length="40" mass="4841">MLLRQIDRNYPQHSVSFYCFVFKTKIKSALKETQHAHIFN</sequence>
<reference evidence="1" key="1">
    <citation type="submission" date="2014-11" db="EMBL/GenBank/DDBJ databases">
        <authorList>
            <person name="Amaro Gonzalez C."/>
        </authorList>
    </citation>
    <scope>NUCLEOTIDE SEQUENCE</scope>
</reference>
<dbReference type="AlphaFoldDB" id="A0A0E9XBE0"/>
<evidence type="ECO:0000313" key="1">
    <source>
        <dbReference type="EMBL" id="JAH99160.1"/>
    </source>
</evidence>
<reference evidence="1" key="2">
    <citation type="journal article" date="2015" name="Fish Shellfish Immunol.">
        <title>Early steps in the European eel (Anguilla anguilla)-Vibrio vulnificus interaction in the gills: Role of the RtxA13 toxin.</title>
        <authorList>
            <person name="Callol A."/>
            <person name="Pajuelo D."/>
            <person name="Ebbesson L."/>
            <person name="Teles M."/>
            <person name="MacKenzie S."/>
            <person name="Amaro C."/>
        </authorList>
    </citation>
    <scope>NUCLEOTIDE SEQUENCE</scope>
</reference>
<accession>A0A0E9XBE0</accession>
<name>A0A0E9XBE0_ANGAN</name>